<feature type="compositionally biased region" description="Gly residues" evidence="10">
    <location>
        <begin position="1075"/>
        <end position="1086"/>
    </location>
</feature>
<keyword evidence="2" id="KW-0507">mRNA processing</keyword>
<feature type="region of interest" description="Disordered" evidence="10">
    <location>
        <begin position="811"/>
        <end position="972"/>
    </location>
</feature>
<comment type="caution">
    <text evidence="13">The sequence shown here is derived from an EMBL/GenBank/DDBJ whole genome shotgun (WGS) entry which is preliminary data.</text>
</comment>
<feature type="compositionally biased region" description="Gly residues" evidence="10">
    <location>
        <begin position="999"/>
        <end position="1010"/>
    </location>
</feature>
<keyword evidence="3" id="KW-0540">Nuclease</keyword>
<dbReference type="GO" id="GO:0006397">
    <property type="term" value="P:mRNA processing"/>
    <property type="evidence" value="ECO:0007669"/>
    <property type="project" value="UniProtKB-KW"/>
</dbReference>
<dbReference type="Pfam" id="PF03159">
    <property type="entry name" value="XRN_N"/>
    <property type="match status" value="1"/>
</dbReference>
<dbReference type="FunFam" id="1.25.40.1050:FF:000002">
    <property type="entry name" value="5'-3' exoribonuclease"/>
    <property type="match status" value="1"/>
</dbReference>
<dbReference type="AlphaFoldDB" id="A0A8J5MYS2"/>
<evidence type="ECO:0000256" key="7">
    <source>
        <dbReference type="ARBA" id="ARBA00022833"/>
    </source>
</evidence>
<dbReference type="PANTHER" id="PTHR12341:SF41">
    <property type="entry name" value="5'-3' EXORIBONUCLEASE 2"/>
    <property type="match status" value="1"/>
</dbReference>
<dbReference type="GO" id="GO:0004534">
    <property type="term" value="F:5'-3' RNA exonuclease activity"/>
    <property type="evidence" value="ECO:0007669"/>
    <property type="project" value="TreeGrafter"/>
</dbReference>
<dbReference type="EMBL" id="JAHLQT010018693">
    <property type="protein sequence ID" value="KAG7168833.1"/>
    <property type="molecule type" value="Genomic_DNA"/>
</dbReference>
<evidence type="ECO:0000256" key="5">
    <source>
        <dbReference type="ARBA" id="ARBA00022771"/>
    </source>
</evidence>
<evidence type="ECO:0000256" key="2">
    <source>
        <dbReference type="ARBA" id="ARBA00022664"/>
    </source>
</evidence>
<dbReference type="Pfam" id="PF17846">
    <property type="entry name" value="XRN_M"/>
    <property type="match status" value="2"/>
</dbReference>
<evidence type="ECO:0000256" key="10">
    <source>
        <dbReference type="SAM" id="MobiDB-lite"/>
    </source>
</evidence>
<protein>
    <recommendedName>
        <fullName evidence="9">5'-3' exoribonuclease 2 homolog</fullName>
    </recommendedName>
</protein>
<keyword evidence="6" id="KW-0378">Hydrolase</keyword>
<dbReference type="GO" id="GO:0003723">
    <property type="term" value="F:RNA binding"/>
    <property type="evidence" value="ECO:0007669"/>
    <property type="project" value="TreeGrafter"/>
</dbReference>
<evidence type="ECO:0000256" key="3">
    <source>
        <dbReference type="ARBA" id="ARBA00022722"/>
    </source>
</evidence>
<dbReference type="GO" id="GO:0008270">
    <property type="term" value="F:zinc ion binding"/>
    <property type="evidence" value="ECO:0007669"/>
    <property type="project" value="UniProtKB-KW"/>
</dbReference>
<evidence type="ECO:0000256" key="4">
    <source>
        <dbReference type="ARBA" id="ARBA00022723"/>
    </source>
</evidence>
<dbReference type="InterPro" id="IPR004859">
    <property type="entry name" value="Xrn1_N"/>
</dbReference>
<feature type="region of interest" description="Disordered" evidence="10">
    <location>
        <begin position="987"/>
        <end position="1089"/>
    </location>
</feature>
<dbReference type="Gene3D" id="1.25.40.1050">
    <property type="match status" value="1"/>
</dbReference>
<comment type="similarity">
    <text evidence="1">Belongs to the 5'-3' exonuclease family. XRN2/RAT1 subfamily.</text>
</comment>
<dbReference type="Gene3D" id="3.40.50.12390">
    <property type="match status" value="2"/>
</dbReference>
<gene>
    <name evidence="13" type="primary">Rat1-L</name>
    <name evidence="13" type="ORF">Hamer_G021565</name>
</gene>
<dbReference type="GO" id="GO:0005634">
    <property type="term" value="C:nucleus"/>
    <property type="evidence" value="ECO:0007669"/>
    <property type="project" value="TreeGrafter"/>
</dbReference>
<evidence type="ECO:0000259" key="12">
    <source>
        <dbReference type="Pfam" id="PF17846"/>
    </source>
</evidence>
<dbReference type="FunFam" id="3.40.50.12390:FF:000003">
    <property type="entry name" value="5'-3' exoribonuclease"/>
    <property type="match status" value="1"/>
</dbReference>
<dbReference type="InterPro" id="IPR041412">
    <property type="entry name" value="Xrn1_helical"/>
</dbReference>
<dbReference type="InterPro" id="IPR027073">
    <property type="entry name" value="5_3_exoribonuclease"/>
</dbReference>
<dbReference type="FunFam" id="3.40.50.12390:FF:000001">
    <property type="entry name" value="5'-3' exoribonuclease"/>
    <property type="match status" value="1"/>
</dbReference>
<feature type="compositionally biased region" description="Low complexity" evidence="10">
    <location>
        <begin position="902"/>
        <end position="917"/>
    </location>
</feature>
<keyword evidence="5" id="KW-0863">Zinc-finger</keyword>
<feature type="domain" description="Xrn1 N-terminal" evidence="11">
    <location>
        <begin position="1"/>
        <end position="256"/>
    </location>
</feature>
<keyword evidence="8" id="KW-0269">Exonuclease</keyword>
<accession>A0A8J5MYS2</accession>
<evidence type="ECO:0000256" key="6">
    <source>
        <dbReference type="ARBA" id="ARBA00022801"/>
    </source>
</evidence>
<feature type="compositionally biased region" description="Gly residues" evidence="10">
    <location>
        <begin position="824"/>
        <end position="862"/>
    </location>
</feature>
<evidence type="ECO:0000256" key="8">
    <source>
        <dbReference type="ARBA" id="ARBA00022839"/>
    </source>
</evidence>
<reference evidence="13" key="1">
    <citation type="journal article" date="2021" name="Sci. Adv.">
        <title>The American lobster genome reveals insights on longevity, neural, and immune adaptations.</title>
        <authorList>
            <person name="Polinski J.M."/>
            <person name="Zimin A.V."/>
            <person name="Clark K.F."/>
            <person name="Kohn A.B."/>
            <person name="Sadowski N."/>
            <person name="Timp W."/>
            <person name="Ptitsyn A."/>
            <person name="Khanna P."/>
            <person name="Romanova D.Y."/>
            <person name="Williams P."/>
            <person name="Greenwood S.J."/>
            <person name="Moroz L.L."/>
            <person name="Walt D.R."/>
            <person name="Bodnar A.G."/>
        </authorList>
    </citation>
    <scope>NUCLEOTIDE SEQUENCE</scope>
    <source>
        <strain evidence="13">GMGI-L3</strain>
    </source>
</reference>
<dbReference type="GO" id="GO:0000956">
    <property type="term" value="P:nuclear-transcribed mRNA catabolic process"/>
    <property type="evidence" value="ECO:0007669"/>
    <property type="project" value="TreeGrafter"/>
</dbReference>
<organism evidence="13 14">
    <name type="scientific">Homarus americanus</name>
    <name type="common">American lobster</name>
    <dbReference type="NCBI Taxonomy" id="6706"/>
    <lineage>
        <taxon>Eukaryota</taxon>
        <taxon>Metazoa</taxon>
        <taxon>Ecdysozoa</taxon>
        <taxon>Arthropoda</taxon>
        <taxon>Crustacea</taxon>
        <taxon>Multicrustacea</taxon>
        <taxon>Malacostraca</taxon>
        <taxon>Eumalacostraca</taxon>
        <taxon>Eucarida</taxon>
        <taxon>Decapoda</taxon>
        <taxon>Pleocyemata</taxon>
        <taxon>Astacidea</taxon>
        <taxon>Nephropoidea</taxon>
        <taxon>Nephropidae</taxon>
        <taxon>Homarus</taxon>
    </lineage>
</organism>
<keyword evidence="14" id="KW-1185">Reference proteome</keyword>
<dbReference type="PANTHER" id="PTHR12341">
    <property type="entry name" value="5'-&gt;3' EXORIBONUCLEASE"/>
    <property type="match status" value="1"/>
</dbReference>
<sequence length="1247" mass="138763">MGVPAFFRWLSRKYPSVIIECVEDKQYNTDDGKQIPQDTSKPNPNGVEFDNLYLDMNGIIHPCTHPEDRPAPKNEDEMMVAIFECIDRLFAIVRPRKLLYMAIDGVAPRAKMNQQRSRRFRASKEAIEKKVEVARIRQELLDKGFNLPPEKPKESHFDSNCITPGTPFMDRLSKCLHYYVHERLNTDSGWRGVKVILSDANCPGEGEHKIMDYIRRQRAQPDHDPDTQHCLCGADADLIMLGLATHEANFTIIREEFKPNKPKPCEICGQLGHELKECVGVAEGTEVDCEKVFEETRFIFVRLNVLREYLERDLAMPNLPFKYDFDRAIDDWVFMCFFVGNDFLPHLPSLEIRENAIDRLVRLYKDCCYKTGGWLTDSGAANMERVQMILQNLGKVEDEIFRARQKRELEFRARDKRKKRDEKMEKEAANRFKNQTGQGAFAVMRAGDTSVAHGARSFIMEQRYSNMNTGENRGMKRTIDNVESDDEDEVPDEVRLYEDGAKDRYYESKFEVNPDNYEFRKLVADEYARGLCWVLKYYYQGCVSWDWYFPYHYAPFASDFSNCAKANVNFDIGEPFNPLEQLMGVFPAASRDHVPEPWGRLMLDPESVIIDFYPEDFKIDLNGKKFAWQGVALLPFVDEKRLKKALNSVYDMLTQEERRRNKRGDDRLYVPIAGKEYQGMQGSVLLATDAVEPNGVLRAPVSGLDDVKNNQVVTVRFRDPKYSEGFVFPARKLEKAKEPPRVLKSQDLSASESRNYYPQIGFNRNMPRASLNDSGHRALGHLLPNLHGGGLYSNNVPLLQGARGGQGLLGASPGLLPTPPRPGGFMGPSAGGPGSFFGPGLGGQGGLLGTGSGQGGLLGSGPGVQENLSRSRYEGQEKPPGSSLGQRNPTKTGKGRGGLLGLGPQQEGLLGNGPQQGWSYGSEPQGNQQGGLLGSGPEQDDMHGRGNQMGGLLGSEPHHEDMYGRGSQLGSMPQLESRYGRVNQKGSLLGFSPQQEDTYGGGPKQGGLLGSGPHTGNVYKTNFEEGSLLGPGPNEDYYESDMEQGGLLGMSPPMSHHVNRGRGGGQYSNVPPPQGGRGRGFGGRGGNRSLLGTPPAANFPMMSQSSNYHRYFALYICCLFLLCCRMAEFKILVETVTVVVQEGTAEEGKIRATMVVATTATEVREATAVLRDKEQEVTATVQEITDPVRVEEEAEAEAVTTLQVIATAQVETTTGITTGTTTHNREAEEEVVVVEVEVGDIIHQIIK</sequence>
<evidence type="ECO:0000256" key="1">
    <source>
        <dbReference type="ARBA" id="ARBA00006994"/>
    </source>
</evidence>
<evidence type="ECO:0000256" key="9">
    <source>
        <dbReference type="ARBA" id="ARBA00074674"/>
    </source>
</evidence>
<feature type="domain" description="Xrn1 helical" evidence="12">
    <location>
        <begin position="677"/>
        <end position="748"/>
    </location>
</feature>
<dbReference type="Proteomes" id="UP000747542">
    <property type="component" value="Unassembled WGS sequence"/>
</dbReference>
<evidence type="ECO:0000313" key="13">
    <source>
        <dbReference type="EMBL" id="KAG7168833.1"/>
    </source>
</evidence>
<name>A0A8J5MYS2_HOMAM</name>
<dbReference type="CDD" id="cd18673">
    <property type="entry name" value="PIN_XRN1-2-like"/>
    <property type="match status" value="1"/>
</dbReference>
<keyword evidence="7" id="KW-0862">Zinc</keyword>
<evidence type="ECO:0000313" key="14">
    <source>
        <dbReference type="Proteomes" id="UP000747542"/>
    </source>
</evidence>
<proteinExistence type="inferred from homology"/>
<feature type="domain" description="Xrn1 helical" evidence="12">
    <location>
        <begin position="322"/>
        <end position="674"/>
    </location>
</feature>
<evidence type="ECO:0000259" key="11">
    <source>
        <dbReference type="Pfam" id="PF03159"/>
    </source>
</evidence>
<keyword evidence="4" id="KW-0479">Metal-binding</keyword>